<dbReference type="RefSeq" id="WP_150496512.1">
    <property type="nucleotide sequence ID" value="NZ_BMFA01000007.1"/>
</dbReference>
<dbReference type="AlphaFoldDB" id="A0A916X1D1"/>
<dbReference type="OrthoDB" id="8096613at2"/>
<accession>A0A916X1D1</accession>
<evidence type="ECO:0000313" key="3">
    <source>
        <dbReference type="EMBL" id="GGB52914.1"/>
    </source>
</evidence>
<protein>
    <recommendedName>
        <fullName evidence="2">YjiS-like domain-containing protein</fullName>
    </recommendedName>
</protein>
<organism evidence="3 4">
    <name type="scientific">Roseibium aquae</name>
    <dbReference type="NCBI Taxonomy" id="1323746"/>
    <lineage>
        <taxon>Bacteria</taxon>
        <taxon>Pseudomonadati</taxon>
        <taxon>Pseudomonadota</taxon>
        <taxon>Alphaproteobacteria</taxon>
        <taxon>Hyphomicrobiales</taxon>
        <taxon>Stappiaceae</taxon>
        <taxon>Roseibium</taxon>
    </lineage>
</organism>
<proteinExistence type="predicted"/>
<reference evidence="3" key="2">
    <citation type="submission" date="2020-09" db="EMBL/GenBank/DDBJ databases">
        <authorList>
            <person name="Sun Q."/>
            <person name="Zhou Y."/>
        </authorList>
    </citation>
    <scope>NUCLEOTIDE SEQUENCE</scope>
    <source>
        <strain evidence="3">CGMCC 1.12426</strain>
    </source>
</reference>
<feature type="domain" description="YjiS-like" evidence="2">
    <location>
        <begin position="17"/>
        <end position="51"/>
    </location>
</feature>
<name>A0A916X1D1_9HYPH</name>
<sequence>MTCDRTSRLHPSVPGFVARAWAAVVNRRQTRRLYELTDRQLLDIGLTRRDVQVARNAGYLSDPAPLLRHCAMEKFSVSPLPESPKVTPAVAGGRPAAEPVRIPRDAQPDTHKAAA</sequence>
<feature type="compositionally biased region" description="Basic and acidic residues" evidence="1">
    <location>
        <begin position="101"/>
        <end position="115"/>
    </location>
</feature>
<evidence type="ECO:0000313" key="4">
    <source>
        <dbReference type="Proteomes" id="UP000605148"/>
    </source>
</evidence>
<dbReference type="Pfam" id="PF06568">
    <property type="entry name" value="YjiS-like"/>
    <property type="match status" value="1"/>
</dbReference>
<gene>
    <name evidence="3" type="ORF">GCM10011316_26210</name>
</gene>
<evidence type="ECO:0000256" key="1">
    <source>
        <dbReference type="SAM" id="MobiDB-lite"/>
    </source>
</evidence>
<keyword evidence="4" id="KW-1185">Reference proteome</keyword>
<dbReference type="InterPro" id="IPR009506">
    <property type="entry name" value="YjiS-like"/>
</dbReference>
<comment type="caution">
    <text evidence="3">The sequence shown here is derived from an EMBL/GenBank/DDBJ whole genome shotgun (WGS) entry which is preliminary data.</text>
</comment>
<dbReference type="Proteomes" id="UP000605148">
    <property type="component" value="Unassembled WGS sequence"/>
</dbReference>
<feature type="region of interest" description="Disordered" evidence="1">
    <location>
        <begin position="78"/>
        <end position="115"/>
    </location>
</feature>
<evidence type="ECO:0000259" key="2">
    <source>
        <dbReference type="Pfam" id="PF06568"/>
    </source>
</evidence>
<reference evidence="3" key="1">
    <citation type="journal article" date="2014" name="Int. J. Syst. Evol. Microbiol.">
        <title>Complete genome sequence of Corynebacterium casei LMG S-19264T (=DSM 44701T), isolated from a smear-ripened cheese.</title>
        <authorList>
            <consortium name="US DOE Joint Genome Institute (JGI-PGF)"/>
            <person name="Walter F."/>
            <person name="Albersmeier A."/>
            <person name="Kalinowski J."/>
            <person name="Ruckert C."/>
        </authorList>
    </citation>
    <scope>NUCLEOTIDE SEQUENCE</scope>
    <source>
        <strain evidence="3">CGMCC 1.12426</strain>
    </source>
</reference>
<dbReference type="EMBL" id="BMFA01000007">
    <property type="protein sequence ID" value="GGB52914.1"/>
    <property type="molecule type" value="Genomic_DNA"/>
</dbReference>